<evidence type="ECO:0000256" key="5">
    <source>
        <dbReference type="ARBA" id="ARBA00022896"/>
    </source>
</evidence>
<dbReference type="Gene3D" id="2.60.120.330">
    <property type="entry name" value="B-lactam Antibiotic, Isopenicillin N Synthase, Chain"/>
    <property type="match status" value="1"/>
</dbReference>
<keyword evidence="16" id="KW-1185">Reference proteome</keyword>
<evidence type="ECO:0000313" key="17">
    <source>
        <dbReference type="RefSeq" id="XP_010925034.1"/>
    </source>
</evidence>
<comment type="cofactor">
    <cofactor evidence="1">
        <name>Fe cation</name>
        <dbReference type="ChEBI" id="CHEBI:24875"/>
    </cofactor>
</comment>
<gene>
    <name evidence="17" type="primary">LOC105047690</name>
</gene>
<keyword evidence="5" id="KW-0847">Vitamin C</keyword>
<dbReference type="GO" id="GO:0046872">
    <property type="term" value="F:metal ion binding"/>
    <property type="evidence" value="ECO:0007669"/>
    <property type="project" value="UniProtKB-KW"/>
</dbReference>
<evidence type="ECO:0000259" key="15">
    <source>
        <dbReference type="PROSITE" id="PS51471"/>
    </source>
</evidence>
<evidence type="ECO:0000256" key="11">
    <source>
        <dbReference type="ARBA" id="ARBA00041616"/>
    </source>
</evidence>
<dbReference type="GO" id="GO:0009815">
    <property type="term" value="F:1-aminocyclopropane-1-carboxylate oxidase activity"/>
    <property type="evidence" value="ECO:0007669"/>
    <property type="project" value="UniProtKB-EC"/>
</dbReference>
<dbReference type="InterPro" id="IPR044861">
    <property type="entry name" value="IPNS-like_FE2OG_OXY"/>
</dbReference>
<evidence type="ECO:0000256" key="3">
    <source>
        <dbReference type="ARBA" id="ARBA00022666"/>
    </source>
</evidence>
<comment type="similarity">
    <text evidence="2 14">Belongs to the iron/ascorbate-dependent oxidoreductase family.</text>
</comment>
<keyword evidence="4 14" id="KW-0479">Metal-binding</keyword>
<dbReference type="Pfam" id="PF03171">
    <property type="entry name" value="2OG-FeII_Oxy"/>
    <property type="match status" value="1"/>
</dbReference>
<comment type="catalytic activity">
    <reaction evidence="12">
        <text>1-aminocyclopropane-1-carboxylate + L-ascorbate + O2 = ethene + L-dehydroascorbate + hydrogen cyanide + CO2 + 2 H2O</text>
        <dbReference type="Rhea" id="RHEA:23640"/>
        <dbReference type="ChEBI" id="CHEBI:15377"/>
        <dbReference type="ChEBI" id="CHEBI:15379"/>
        <dbReference type="ChEBI" id="CHEBI:16526"/>
        <dbReference type="ChEBI" id="CHEBI:18153"/>
        <dbReference type="ChEBI" id="CHEBI:18407"/>
        <dbReference type="ChEBI" id="CHEBI:38290"/>
        <dbReference type="ChEBI" id="CHEBI:58360"/>
        <dbReference type="ChEBI" id="CHEBI:58539"/>
        <dbReference type="EC" id="1.14.17.4"/>
    </reaction>
</comment>
<evidence type="ECO:0000256" key="9">
    <source>
        <dbReference type="ARBA" id="ARBA00037892"/>
    </source>
</evidence>
<keyword evidence="6 14" id="KW-0560">Oxidoreductase</keyword>
<keyword evidence="3" id="KW-0266">Ethylene biosynthesis</keyword>
<protein>
    <recommendedName>
        <fullName evidence="13">1-aminocyclopropane-1-carboxylate oxidase</fullName>
        <ecNumber evidence="10">1.14.17.4</ecNumber>
    </recommendedName>
    <alternativeName>
        <fullName evidence="11">Ethylene-forming enzyme</fullName>
    </alternativeName>
</protein>
<reference evidence="17" key="1">
    <citation type="submission" date="2025-08" db="UniProtKB">
        <authorList>
            <consortium name="RefSeq"/>
        </authorList>
    </citation>
    <scope>IDENTIFICATION</scope>
</reference>
<evidence type="ECO:0000256" key="8">
    <source>
        <dbReference type="ARBA" id="ARBA00033478"/>
    </source>
</evidence>
<evidence type="ECO:0000256" key="13">
    <source>
        <dbReference type="ARBA" id="ARBA00069667"/>
    </source>
</evidence>
<dbReference type="Proteomes" id="UP000504607">
    <property type="component" value="Chromosome 6"/>
</dbReference>
<evidence type="ECO:0000256" key="1">
    <source>
        <dbReference type="ARBA" id="ARBA00001962"/>
    </source>
</evidence>
<dbReference type="GO" id="GO:0009693">
    <property type="term" value="P:ethylene biosynthetic process"/>
    <property type="evidence" value="ECO:0007669"/>
    <property type="project" value="UniProtKB-KW"/>
</dbReference>
<dbReference type="RefSeq" id="XP_010925034.1">
    <property type="nucleotide sequence ID" value="XM_010926732.1"/>
</dbReference>
<feature type="domain" description="Fe2OG dioxygenase" evidence="15">
    <location>
        <begin position="150"/>
        <end position="253"/>
    </location>
</feature>
<evidence type="ECO:0000256" key="2">
    <source>
        <dbReference type="ARBA" id="ARBA00008056"/>
    </source>
</evidence>
<dbReference type="FunFam" id="2.60.120.330:FF:000010">
    <property type="entry name" value="1-aminocyclopropane-1-carboxylate oxidase 1"/>
    <property type="match status" value="1"/>
</dbReference>
<sequence>MEDMAVPVINLRELDGDRRTETKSLLHEACEKWGFFWVENHGIKEALMEKVKGLVNSHYEEYLKQSFYESELAMGLGPQTQSSEADWESTYFIQHQPESNNIHDIPGHEIEFCEAMEDYIRQLIKLAETLAELMSENLGLDKCYLKEAFSPAFVGTKVAKYPQCPQPELVMGLRARTDGGGIILLLQDDMVPGLEFFKHGKWVPITPKKDNRIFVNLGDQVEVMSNGLYKSILHRVAADKDGSRLSIATFYNPGADAIISPAPKLLYPGGYRFKDYLDYYTGTKFSDKGARFQTIKDMFK</sequence>
<evidence type="ECO:0000256" key="10">
    <source>
        <dbReference type="ARBA" id="ARBA00039090"/>
    </source>
</evidence>
<comment type="pathway">
    <text evidence="9">Alkene biosynthesis; ethylene biosynthesis via S-adenosyl-L-methionine; ethylene from S-adenosyl-L-methionine: step 2/2.</text>
</comment>
<dbReference type="EC" id="1.14.17.4" evidence="10"/>
<dbReference type="SUPFAM" id="SSF51197">
    <property type="entry name" value="Clavaminate synthase-like"/>
    <property type="match status" value="1"/>
</dbReference>
<organism evidence="16 17">
    <name type="scientific">Elaeis guineensis var. tenera</name>
    <name type="common">Oil palm</name>
    <dbReference type="NCBI Taxonomy" id="51953"/>
    <lineage>
        <taxon>Eukaryota</taxon>
        <taxon>Viridiplantae</taxon>
        <taxon>Streptophyta</taxon>
        <taxon>Embryophyta</taxon>
        <taxon>Tracheophyta</taxon>
        <taxon>Spermatophyta</taxon>
        <taxon>Magnoliopsida</taxon>
        <taxon>Liliopsida</taxon>
        <taxon>Arecaceae</taxon>
        <taxon>Arecoideae</taxon>
        <taxon>Cocoseae</taxon>
        <taxon>Elaeidinae</taxon>
        <taxon>Elaeis</taxon>
    </lineage>
</organism>
<proteinExistence type="inferred from homology"/>
<evidence type="ECO:0000256" key="14">
    <source>
        <dbReference type="RuleBase" id="RU003682"/>
    </source>
</evidence>
<dbReference type="PROSITE" id="PS51471">
    <property type="entry name" value="FE2OG_OXY"/>
    <property type="match status" value="1"/>
</dbReference>
<evidence type="ECO:0000256" key="4">
    <source>
        <dbReference type="ARBA" id="ARBA00022723"/>
    </source>
</evidence>
<keyword evidence="7 14" id="KW-0408">Iron</keyword>
<accession>A0A6I9REM9</accession>
<evidence type="ECO:0000256" key="7">
    <source>
        <dbReference type="ARBA" id="ARBA00023004"/>
    </source>
</evidence>
<dbReference type="InterPro" id="IPR005123">
    <property type="entry name" value="Oxoglu/Fe-dep_dioxygenase_dom"/>
</dbReference>
<evidence type="ECO:0000256" key="6">
    <source>
        <dbReference type="ARBA" id="ARBA00023002"/>
    </source>
</evidence>
<dbReference type="InterPro" id="IPR027443">
    <property type="entry name" value="IPNS-like_sf"/>
</dbReference>
<dbReference type="OrthoDB" id="288590at2759"/>
<dbReference type="Pfam" id="PF14226">
    <property type="entry name" value="DIOX_N"/>
    <property type="match status" value="1"/>
</dbReference>
<dbReference type="InterPro" id="IPR026992">
    <property type="entry name" value="DIOX_N"/>
</dbReference>
<dbReference type="AlphaFoldDB" id="A0A6I9REM9"/>
<dbReference type="InterPro" id="IPR050295">
    <property type="entry name" value="Plant_2OG-oxidoreductases"/>
</dbReference>
<dbReference type="GO" id="GO:0009835">
    <property type="term" value="P:fruit ripening"/>
    <property type="evidence" value="ECO:0007669"/>
    <property type="project" value="UniProtKB-KW"/>
</dbReference>
<evidence type="ECO:0000256" key="12">
    <source>
        <dbReference type="ARBA" id="ARBA00050579"/>
    </source>
</evidence>
<dbReference type="GO" id="GO:0031418">
    <property type="term" value="F:L-ascorbic acid binding"/>
    <property type="evidence" value="ECO:0007669"/>
    <property type="project" value="UniProtKB-KW"/>
</dbReference>
<dbReference type="PANTHER" id="PTHR47991">
    <property type="entry name" value="OXOGLUTARATE/IRON-DEPENDENT DIOXYGENASE"/>
    <property type="match status" value="1"/>
</dbReference>
<dbReference type="InParanoid" id="A0A6I9REM9"/>
<keyword evidence="8" id="KW-0292">Fruit ripening</keyword>
<evidence type="ECO:0000313" key="16">
    <source>
        <dbReference type="Proteomes" id="UP000504607"/>
    </source>
</evidence>
<name>A0A6I9REM9_ELAGV</name>